<dbReference type="RefSeq" id="WP_140595329.1">
    <property type="nucleotide sequence ID" value="NZ_VFWZ01000006.1"/>
</dbReference>
<protein>
    <submittedName>
        <fullName evidence="2">DUF4136 domain-containing protein</fullName>
    </submittedName>
</protein>
<evidence type="ECO:0000313" key="2">
    <source>
        <dbReference type="EMBL" id="TPN84021.1"/>
    </source>
</evidence>
<evidence type="ECO:0000259" key="1">
    <source>
        <dbReference type="Pfam" id="PF13590"/>
    </source>
</evidence>
<evidence type="ECO:0000313" key="3">
    <source>
        <dbReference type="Proteomes" id="UP000315540"/>
    </source>
</evidence>
<dbReference type="PROSITE" id="PS51257">
    <property type="entry name" value="PROKAR_LIPOPROTEIN"/>
    <property type="match status" value="1"/>
</dbReference>
<comment type="caution">
    <text evidence="2">The sequence shown here is derived from an EMBL/GenBank/DDBJ whole genome shotgun (WGS) entry which is preliminary data.</text>
</comment>
<dbReference type="Gene3D" id="3.30.160.670">
    <property type="match status" value="1"/>
</dbReference>
<sequence>MKYIGFLFLALMMVSCGSTQTVYDYDEQQDFSVYKTFAFYPEMNSGLSELDQKRLLAVTEEAMNAKGLVFSNTPDIFVNFKTERNKTSSRNSIGVGVGSGGRGVNIGIGGAIPIGGSQTYLKLTMDFVDASKDQLIWQAVSEKQFYPNASPNTRTQFFQRIVAKALAKYPPKRR</sequence>
<keyword evidence="3" id="KW-1185">Reference proteome</keyword>
<dbReference type="Proteomes" id="UP000315540">
    <property type="component" value="Unassembled WGS sequence"/>
</dbReference>
<feature type="domain" description="DUF4136" evidence="1">
    <location>
        <begin position="22"/>
        <end position="171"/>
    </location>
</feature>
<dbReference type="InterPro" id="IPR025411">
    <property type="entry name" value="DUF4136"/>
</dbReference>
<proteinExistence type="predicted"/>
<dbReference type="OrthoDB" id="1430233at2"/>
<accession>A0A504JCG9</accession>
<dbReference type="AlphaFoldDB" id="A0A504JCG9"/>
<dbReference type="Pfam" id="PF13590">
    <property type="entry name" value="DUF4136"/>
    <property type="match status" value="1"/>
</dbReference>
<reference evidence="2 3" key="1">
    <citation type="submission" date="2019-06" db="EMBL/GenBank/DDBJ databases">
        <authorList>
            <person name="Meng X."/>
        </authorList>
    </citation>
    <scope>NUCLEOTIDE SEQUENCE [LARGE SCALE GENOMIC DNA]</scope>
    <source>
        <strain evidence="2 3">M625</strain>
    </source>
</reference>
<gene>
    <name evidence="2" type="ORF">FHK87_18840</name>
</gene>
<name>A0A504JCG9_9FLAO</name>
<organism evidence="2 3">
    <name type="scientific">Aquimarina algicola</name>
    <dbReference type="NCBI Taxonomy" id="2589995"/>
    <lineage>
        <taxon>Bacteria</taxon>
        <taxon>Pseudomonadati</taxon>
        <taxon>Bacteroidota</taxon>
        <taxon>Flavobacteriia</taxon>
        <taxon>Flavobacteriales</taxon>
        <taxon>Flavobacteriaceae</taxon>
        <taxon>Aquimarina</taxon>
    </lineage>
</organism>
<dbReference type="EMBL" id="VFWZ01000006">
    <property type="protein sequence ID" value="TPN84021.1"/>
    <property type="molecule type" value="Genomic_DNA"/>
</dbReference>